<feature type="coiled-coil region" evidence="12">
    <location>
        <begin position="317"/>
        <end position="353"/>
    </location>
</feature>
<keyword evidence="3" id="KW-0444">Lipid biosynthesis</keyword>
<keyword evidence="6 13" id="KW-1133">Transmembrane helix</keyword>
<protein>
    <submittedName>
        <fullName evidence="15">Fatty acid desaturase</fullName>
    </submittedName>
</protein>
<evidence type="ECO:0000256" key="1">
    <source>
        <dbReference type="ARBA" id="ARBA00004141"/>
    </source>
</evidence>
<evidence type="ECO:0000256" key="12">
    <source>
        <dbReference type="SAM" id="Coils"/>
    </source>
</evidence>
<evidence type="ECO:0000259" key="14">
    <source>
        <dbReference type="Pfam" id="PF00487"/>
    </source>
</evidence>
<evidence type="ECO:0000256" key="6">
    <source>
        <dbReference type="ARBA" id="ARBA00022989"/>
    </source>
</evidence>
<keyword evidence="9" id="KW-0443">Lipid metabolism</keyword>
<evidence type="ECO:0000313" key="16">
    <source>
        <dbReference type="Proteomes" id="UP000326354"/>
    </source>
</evidence>
<dbReference type="AlphaFoldDB" id="A0A5S9IVH1"/>
<keyword evidence="16" id="KW-1185">Reference proteome</keyword>
<feature type="domain" description="Fatty acid desaturase" evidence="14">
    <location>
        <begin position="35"/>
        <end position="255"/>
    </location>
</feature>
<feature type="transmembrane region" description="Helical" evidence="13">
    <location>
        <begin position="35"/>
        <end position="57"/>
    </location>
</feature>
<evidence type="ECO:0000256" key="4">
    <source>
        <dbReference type="ARBA" id="ARBA00022692"/>
    </source>
</evidence>
<dbReference type="InterPro" id="IPR005804">
    <property type="entry name" value="FA_desaturase_dom"/>
</dbReference>
<proteinExistence type="inferred from homology"/>
<dbReference type="CDD" id="cd03505">
    <property type="entry name" value="Delta9-FADS-like"/>
    <property type="match status" value="1"/>
</dbReference>
<feature type="transmembrane region" description="Helical" evidence="13">
    <location>
        <begin position="7"/>
        <end position="29"/>
    </location>
</feature>
<evidence type="ECO:0000256" key="10">
    <source>
        <dbReference type="ARBA" id="ARBA00023136"/>
    </source>
</evidence>
<sequence>MELSKINWPIFLFITIYHAALLVVAPFYFYYTPPAWGIVTIAFILYFASGISITGGYHRFYSHRTYKANKLAEIILLFFGTMAGQGSALRWSHDHRIHHAHVDTEKDPYSISKGFWYAHILWLFEKEKPIEPRVVSDLLKNKLVVFQHKYYPLLFIMTNVLAFLGAGALCNDYLGAFIVVWWLRLFFLHHCTWFINSLAHTWGSKSYCKEISAVDNYIISLLTFGEGYHNYHHSFATDYRNGIRWYHFDPTKWMIWLLAKMGLANNLKVIDTYKVQKRIIKEDKNILIEWVRQISYIKVDVLEAKIHETADNIVKKIAEMNALVDEYRQHKKQKAQKDTLQALRIEIKQMKKNLYQDWKDWLQLVNDIMKIQPLSA</sequence>
<dbReference type="GO" id="GO:0006633">
    <property type="term" value="P:fatty acid biosynthetic process"/>
    <property type="evidence" value="ECO:0007669"/>
    <property type="project" value="UniProtKB-KW"/>
</dbReference>
<keyword evidence="4 13" id="KW-0812">Transmembrane</keyword>
<keyword evidence="12" id="KW-0175">Coiled coil</keyword>
<evidence type="ECO:0000256" key="8">
    <source>
        <dbReference type="ARBA" id="ARBA00023004"/>
    </source>
</evidence>
<evidence type="ECO:0000313" key="15">
    <source>
        <dbReference type="EMBL" id="BBM87860.1"/>
    </source>
</evidence>
<keyword evidence="7" id="KW-0560">Oxidoreductase</keyword>
<reference evidence="15 16" key="1">
    <citation type="submission" date="2019-08" db="EMBL/GenBank/DDBJ databases">
        <title>Complete genome sequence of Candidatus Uab amorphum.</title>
        <authorList>
            <person name="Shiratori T."/>
            <person name="Suzuki S."/>
            <person name="Kakizawa Y."/>
            <person name="Ishida K."/>
        </authorList>
    </citation>
    <scope>NUCLEOTIDE SEQUENCE [LARGE SCALE GENOMIC DNA]</scope>
    <source>
        <strain evidence="15 16">SRT547</strain>
    </source>
</reference>
<dbReference type="OrthoDB" id="19906at2"/>
<dbReference type="KEGG" id="uam:UABAM_06275"/>
<evidence type="ECO:0000256" key="7">
    <source>
        <dbReference type="ARBA" id="ARBA00023002"/>
    </source>
</evidence>
<evidence type="ECO:0000256" key="9">
    <source>
        <dbReference type="ARBA" id="ARBA00023098"/>
    </source>
</evidence>
<keyword evidence="11" id="KW-0275">Fatty acid biosynthesis</keyword>
<dbReference type="RefSeq" id="WP_151971853.1">
    <property type="nucleotide sequence ID" value="NZ_AP019860.1"/>
</dbReference>
<dbReference type="Proteomes" id="UP000326354">
    <property type="component" value="Chromosome"/>
</dbReference>
<dbReference type="GO" id="GO:0016020">
    <property type="term" value="C:membrane"/>
    <property type="evidence" value="ECO:0007669"/>
    <property type="project" value="UniProtKB-SubCell"/>
</dbReference>
<dbReference type="PRINTS" id="PR00075">
    <property type="entry name" value="FACDDSATRASE"/>
</dbReference>
<evidence type="ECO:0000256" key="2">
    <source>
        <dbReference type="ARBA" id="ARBA00008749"/>
    </source>
</evidence>
<dbReference type="PANTHER" id="PTHR11351">
    <property type="entry name" value="ACYL-COA DESATURASE"/>
    <property type="match status" value="1"/>
</dbReference>
<keyword evidence="8" id="KW-0408">Iron</keyword>
<name>A0A5S9IVH1_UABAM</name>
<gene>
    <name evidence="15" type="ORF">UABAM_06275</name>
</gene>
<dbReference type="Pfam" id="PF00487">
    <property type="entry name" value="FA_desaturase"/>
    <property type="match status" value="1"/>
</dbReference>
<dbReference type="EMBL" id="AP019860">
    <property type="protein sequence ID" value="BBM87860.1"/>
    <property type="molecule type" value="Genomic_DNA"/>
</dbReference>
<dbReference type="PANTHER" id="PTHR11351:SF31">
    <property type="entry name" value="DESATURASE 1, ISOFORM A-RELATED"/>
    <property type="match status" value="1"/>
</dbReference>
<dbReference type="GO" id="GO:0016717">
    <property type="term" value="F:oxidoreductase activity, acting on paired donors, with oxidation of a pair of donors resulting in the reduction of molecular oxygen to two molecules of water"/>
    <property type="evidence" value="ECO:0007669"/>
    <property type="project" value="InterPro"/>
</dbReference>
<keyword evidence="10 13" id="KW-0472">Membrane</keyword>
<evidence type="ECO:0000256" key="11">
    <source>
        <dbReference type="ARBA" id="ARBA00023160"/>
    </source>
</evidence>
<organism evidence="15 16">
    <name type="scientific">Uabimicrobium amorphum</name>
    <dbReference type="NCBI Taxonomy" id="2596890"/>
    <lineage>
        <taxon>Bacteria</taxon>
        <taxon>Pseudomonadati</taxon>
        <taxon>Planctomycetota</taxon>
        <taxon>Candidatus Uabimicrobiia</taxon>
        <taxon>Candidatus Uabimicrobiales</taxon>
        <taxon>Candidatus Uabimicrobiaceae</taxon>
        <taxon>Candidatus Uabimicrobium</taxon>
    </lineage>
</organism>
<comment type="subcellular location">
    <subcellularLocation>
        <location evidence="1">Membrane</location>
        <topology evidence="1">Multi-pass membrane protein</topology>
    </subcellularLocation>
</comment>
<evidence type="ECO:0000256" key="5">
    <source>
        <dbReference type="ARBA" id="ARBA00022832"/>
    </source>
</evidence>
<accession>A0A5S9IVH1</accession>
<evidence type="ECO:0000256" key="13">
    <source>
        <dbReference type="SAM" id="Phobius"/>
    </source>
</evidence>
<keyword evidence="5" id="KW-0276">Fatty acid metabolism</keyword>
<evidence type="ECO:0000256" key="3">
    <source>
        <dbReference type="ARBA" id="ARBA00022516"/>
    </source>
</evidence>
<comment type="similarity">
    <text evidence="2">Belongs to the fatty acid desaturase type 2 family.</text>
</comment>
<dbReference type="InterPro" id="IPR015876">
    <property type="entry name" value="Acyl-CoA_DS"/>
</dbReference>